<keyword evidence="1" id="KW-1133">Transmembrane helix</keyword>
<name>A0ABQ1HJ62_9GAMM</name>
<sequence length="93" mass="10431">MKSWKRPLIESVLVGSALALAVIFVARQQMYGVLDWIGPAFYLPFRGAALLSGNTEEPAAWLFHGIMFLQFFLLAFAVGWLAGRYRSRQPNAI</sequence>
<reference evidence="3" key="1">
    <citation type="journal article" date="2019" name="Int. J. Syst. Evol. Microbiol.">
        <title>The Global Catalogue of Microorganisms (GCM) 10K type strain sequencing project: providing services to taxonomists for standard genome sequencing and annotation.</title>
        <authorList>
            <consortium name="The Broad Institute Genomics Platform"/>
            <consortium name="The Broad Institute Genome Sequencing Center for Infectious Disease"/>
            <person name="Wu L."/>
            <person name="Ma J."/>
        </authorList>
    </citation>
    <scope>NUCLEOTIDE SEQUENCE [LARGE SCALE GENOMIC DNA]</scope>
    <source>
        <strain evidence="3">CGMCC 1.15905</strain>
    </source>
</reference>
<feature type="transmembrane region" description="Helical" evidence="1">
    <location>
        <begin position="7"/>
        <end position="26"/>
    </location>
</feature>
<protein>
    <submittedName>
        <fullName evidence="2">Uncharacterized protein</fullName>
    </submittedName>
</protein>
<keyword evidence="1" id="KW-0472">Membrane</keyword>
<keyword evidence="3" id="KW-1185">Reference proteome</keyword>
<dbReference type="EMBL" id="BMKC01000002">
    <property type="protein sequence ID" value="GGA78926.1"/>
    <property type="molecule type" value="Genomic_DNA"/>
</dbReference>
<evidence type="ECO:0000313" key="3">
    <source>
        <dbReference type="Proteomes" id="UP000623419"/>
    </source>
</evidence>
<evidence type="ECO:0000256" key="1">
    <source>
        <dbReference type="SAM" id="Phobius"/>
    </source>
</evidence>
<gene>
    <name evidence="2" type="ORF">GCM10011521_16420</name>
</gene>
<organism evidence="2 3">
    <name type="scientific">Arenimonas soli</name>
    <dbReference type="NCBI Taxonomy" id="2269504"/>
    <lineage>
        <taxon>Bacteria</taxon>
        <taxon>Pseudomonadati</taxon>
        <taxon>Pseudomonadota</taxon>
        <taxon>Gammaproteobacteria</taxon>
        <taxon>Lysobacterales</taxon>
        <taxon>Lysobacteraceae</taxon>
        <taxon>Arenimonas</taxon>
    </lineage>
</organism>
<proteinExistence type="predicted"/>
<feature type="transmembrane region" description="Helical" evidence="1">
    <location>
        <begin position="61"/>
        <end position="83"/>
    </location>
</feature>
<comment type="caution">
    <text evidence="2">The sequence shown here is derived from an EMBL/GenBank/DDBJ whole genome shotgun (WGS) entry which is preliminary data.</text>
</comment>
<evidence type="ECO:0000313" key="2">
    <source>
        <dbReference type="EMBL" id="GGA78926.1"/>
    </source>
</evidence>
<dbReference type="RefSeq" id="WP_188663102.1">
    <property type="nucleotide sequence ID" value="NZ_BMKC01000002.1"/>
</dbReference>
<accession>A0ABQ1HJ62</accession>
<dbReference type="Proteomes" id="UP000623419">
    <property type="component" value="Unassembled WGS sequence"/>
</dbReference>
<keyword evidence="1" id="KW-0812">Transmembrane</keyword>